<sequence>MCLSGLGRLCIVDKSEAHKTESLVFDLNIYRPRFTFGLINGWDVEVLEDASEEETIGKRESPILDSIDHLMKNKRW</sequence>
<evidence type="ECO:0000313" key="1">
    <source>
        <dbReference type="EMBL" id="PON63223.1"/>
    </source>
</evidence>
<reference evidence="2" key="1">
    <citation type="submission" date="2016-06" db="EMBL/GenBank/DDBJ databases">
        <title>Parallel loss of symbiosis genes in relatives of nitrogen-fixing non-legume Parasponia.</title>
        <authorList>
            <person name="Van Velzen R."/>
            <person name="Holmer R."/>
            <person name="Bu F."/>
            <person name="Rutten L."/>
            <person name="Van Zeijl A."/>
            <person name="Liu W."/>
            <person name="Santuari L."/>
            <person name="Cao Q."/>
            <person name="Sharma T."/>
            <person name="Shen D."/>
            <person name="Roswanjaya Y."/>
            <person name="Wardhani T."/>
            <person name="Kalhor M.S."/>
            <person name="Jansen J."/>
            <person name="Van den Hoogen J."/>
            <person name="Gungor B."/>
            <person name="Hartog M."/>
            <person name="Hontelez J."/>
            <person name="Verver J."/>
            <person name="Yang W.-C."/>
            <person name="Schijlen E."/>
            <person name="Repin R."/>
            <person name="Schilthuizen M."/>
            <person name="Schranz E."/>
            <person name="Heidstra R."/>
            <person name="Miyata K."/>
            <person name="Fedorova E."/>
            <person name="Kohlen W."/>
            <person name="Bisseling T."/>
            <person name="Smit S."/>
            <person name="Geurts R."/>
        </authorList>
    </citation>
    <scope>NUCLEOTIDE SEQUENCE [LARGE SCALE GENOMIC DNA]</scope>
    <source>
        <strain evidence="2">cv. WU1-14</strain>
    </source>
</reference>
<proteinExistence type="predicted"/>
<dbReference type="Proteomes" id="UP000237105">
    <property type="component" value="Unassembled WGS sequence"/>
</dbReference>
<gene>
    <name evidence="1" type="ORF">PanWU01x14_133170</name>
</gene>
<accession>A0A2P5CQC9</accession>
<dbReference type="EMBL" id="JXTB01000106">
    <property type="protein sequence ID" value="PON63223.1"/>
    <property type="molecule type" value="Genomic_DNA"/>
</dbReference>
<comment type="caution">
    <text evidence="1">The sequence shown here is derived from an EMBL/GenBank/DDBJ whole genome shotgun (WGS) entry which is preliminary data.</text>
</comment>
<evidence type="ECO:0000313" key="2">
    <source>
        <dbReference type="Proteomes" id="UP000237105"/>
    </source>
</evidence>
<organism evidence="1 2">
    <name type="scientific">Parasponia andersonii</name>
    <name type="common">Sponia andersonii</name>
    <dbReference type="NCBI Taxonomy" id="3476"/>
    <lineage>
        <taxon>Eukaryota</taxon>
        <taxon>Viridiplantae</taxon>
        <taxon>Streptophyta</taxon>
        <taxon>Embryophyta</taxon>
        <taxon>Tracheophyta</taxon>
        <taxon>Spermatophyta</taxon>
        <taxon>Magnoliopsida</taxon>
        <taxon>eudicotyledons</taxon>
        <taxon>Gunneridae</taxon>
        <taxon>Pentapetalae</taxon>
        <taxon>rosids</taxon>
        <taxon>fabids</taxon>
        <taxon>Rosales</taxon>
        <taxon>Cannabaceae</taxon>
        <taxon>Parasponia</taxon>
    </lineage>
</organism>
<dbReference type="AlphaFoldDB" id="A0A2P5CQC9"/>
<name>A0A2P5CQC9_PARAD</name>
<keyword evidence="2" id="KW-1185">Reference proteome</keyword>
<protein>
    <submittedName>
        <fullName evidence="1">Uncharacterized protein</fullName>
    </submittedName>
</protein>
<dbReference type="OrthoDB" id="10369062at2759"/>